<accession>A0AAU9SKT1</accession>
<keyword evidence="2" id="KW-1185">Reference proteome</keyword>
<reference evidence="1 2" key="1">
    <citation type="submission" date="2022-03" db="EMBL/GenBank/DDBJ databases">
        <authorList>
            <person name="Nunn A."/>
            <person name="Chopra R."/>
            <person name="Nunn A."/>
            <person name="Contreras Garrido A."/>
        </authorList>
    </citation>
    <scope>NUCLEOTIDE SEQUENCE [LARGE SCALE GENOMIC DNA]</scope>
</reference>
<dbReference type="EMBL" id="OU466861">
    <property type="protein sequence ID" value="CAH2065462.1"/>
    <property type="molecule type" value="Genomic_DNA"/>
</dbReference>
<evidence type="ECO:0000313" key="1">
    <source>
        <dbReference type="EMBL" id="CAH2065462.1"/>
    </source>
</evidence>
<evidence type="ECO:0000313" key="2">
    <source>
        <dbReference type="Proteomes" id="UP000836841"/>
    </source>
</evidence>
<organism evidence="1 2">
    <name type="scientific">Thlaspi arvense</name>
    <name type="common">Field penny-cress</name>
    <dbReference type="NCBI Taxonomy" id="13288"/>
    <lineage>
        <taxon>Eukaryota</taxon>
        <taxon>Viridiplantae</taxon>
        <taxon>Streptophyta</taxon>
        <taxon>Embryophyta</taxon>
        <taxon>Tracheophyta</taxon>
        <taxon>Spermatophyta</taxon>
        <taxon>Magnoliopsida</taxon>
        <taxon>eudicotyledons</taxon>
        <taxon>Gunneridae</taxon>
        <taxon>Pentapetalae</taxon>
        <taxon>rosids</taxon>
        <taxon>malvids</taxon>
        <taxon>Brassicales</taxon>
        <taxon>Brassicaceae</taxon>
        <taxon>Thlaspideae</taxon>
        <taxon>Thlaspi</taxon>
    </lineage>
</organism>
<sequence length="81" mass="9611">MAFSSWLGSRDSTCPTTLRRLVSQATIYMIWRERNNRLHNNISAMPHTIYKTIDRLTRYAILGKKKSKRFSDLMQTWLAFD</sequence>
<name>A0AAU9SKT1_THLAR</name>
<protein>
    <submittedName>
        <fullName evidence="1">Uncharacterized protein</fullName>
    </submittedName>
</protein>
<proteinExistence type="predicted"/>
<gene>
    <name evidence="1" type="ORF">TAV2_LOCUS16005</name>
</gene>
<dbReference type="AlphaFoldDB" id="A0AAU9SKT1"/>
<dbReference type="Proteomes" id="UP000836841">
    <property type="component" value="Chromosome 5"/>
</dbReference>